<dbReference type="AlphaFoldDB" id="A0A4U5NXP8"/>
<accession>A0A4U5NXP8</accession>
<reference evidence="1 2" key="2">
    <citation type="journal article" date="2019" name="G3 (Bethesda)">
        <title>Hybrid Assembly of the Genome of the Entomopathogenic Nematode Steinernema carpocapsae Identifies the X-Chromosome.</title>
        <authorList>
            <person name="Serra L."/>
            <person name="Macchietto M."/>
            <person name="Macias-Munoz A."/>
            <person name="McGill C.J."/>
            <person name="Rodriguez I.M."/>
            <person name="Rodriguez B."/>
            <person name="Murad R."/>
            <person name="Mortazavi A."/>
        </authorList>
    </citation>
    <scope>NUCLEOTIDE SEQUENCE [LARGE SCALE GENOMIC DNA]</scope>
    <source>
        <strain evidence="1 2">ALL</strain>
    </source>
</reference>
<reference evidence="1 2" key="1">
    <citation type="journal article" date="2015" name="Genome Biol.">
        <title>Comparative genomics of Steinernema reveals deeply conserved gene regulatory networks.</title>
        <authorList>
            <person name="Dillman A.R."/>
            <person name="Macchietto M."/>
            <person name="Porter C.F."/>
            <person name="Rogers A."/>
            <person name="Williams B."/>
            <person name="Antoshechkin I."/>
            <person name="Lee M.M."/>
            <person name="Goodwin Z."/>
            <person name="Lu X."/>
            <person name="Lewis E.E."/>
            <person name="Goodrich-Blair H."/>
            <person name="Stock S.P."/>
            <person name="Adams B.J."/>
            <person name="Sternberg P.W."/>
            <person name="Mortazavi A."/>
        </authorList>
    </citation>
    <scope>NUCLEOTIDE SEQUENCE [LARGE SCALE GENOMIC DNA]</scope>
    <source>
        <strain evidence="1 2">ALL</strain>
    </source>
</reference>
<comment type="caution">
    <text evidence="1">The sequence shown here is derived from an EMBL/GenBank/DDBJ whole genome shotgun (WGS) entry which is preliminary data.</text>
</comment>
<evidence type="ECO:0000313" key="2">
    <source>
        <dbReference type="Proteomes" id="UP000298663"/>
    </source>
</evidence>
<protein>
    <submittedName>
        <fullName evidence="1">Uncharacterized protein</fullName>
    </submittedName>
</protein>
<evidence type="ECO:0000313" key="1">
    <source>
        <dbReference type="EMBL" id="TKR88160.1"/>
    </source>
</evidence>
<dbReference type="Proteomes" id="UP000298663">
    <property type="component" value="Unassembled WGS sequence"/>
</dbReference>
<keyword evidence="2" id="KW-1185">Reference proteome</keyword>
<dbReference type="EMBL" id="AZBU02000003">
    <property type="protein sequence ID" value="TKR88160.1"/>
    <property type="molecule type" value="Genomic_DNA"/>
</dbReference>
<name>A0A4U5NXP8_STECR</name>
<proteinExistence type="predicted"/>
<organism evidence="1 2">
    <name type="scientific">Steinernema carpocapsae</name>
    <name type="common">Entomopathogenic nematode</name>
    <dbReference type="NCBI Taxonomy" id="34508"/>
    <lineage>
        <taxon>Eukaryota</taxon>
        <taxon>Metazoa</taxon>
        <taxon>Ecdysozoa</taxon>
        <taxon>Nematoda</taxon>
        <taxon>Chromadorea</taxon>
        <taxon>Rhabditida</taxon>
        <taxon>Tylenchina</taxon>
        <taxon>Panagrolaimomorpha</taxon>
        <taxon>Strongyloidoidea</taxon>
        <taxon>Steinernematidae</taxon>
        <taxon>Steinernema</taxon>
    </lineage>
</organism>
<gene>
    <name evidence="1" type="ORF">L596_012446</name>
</gene>
<sequence length="99" mass="11318">MKSTACLAQSVCVRTMGFGVVGSNPTGARSFLGVEFLIDTLRLSSDYIRNRNRWRFVSDFYFAIAKDCSSDIYKLKLLENDNNLEYGGVEYIERKNEEI</sequence>